<dbReference type="EMBL" id="BK014861">
    <property type="protein sequence ID" value="DAD79227.1"/>
    <property type="molecule type" value="Genomic_DNA"/>
</dbReference>
<name>A0A8S5MBC4_9CAUD</name>
<sequence length="48" mass="5557">MNKTHDVTLEIRRLSWVFLFDMRGEIARLCVICALLPQKLPCAALWSP</sequence>
<proteinExistence type="predicted"/>
<organism evidence="1">
    <name type="scientific">Siphoviridae sp. ctTrb4</name>
    <dbReference type="NCBI Taxonomy" id="2826349"/>
    <lineage>
        <taxon>Viruses</taxon>
        <taxon>Duplodnaviria</taxon>
        <taxon>Heunggongvirae</taxon>
        <taxon>Uroviricota</taxon>
        <taxon>Caudoviricetes</taxon>
    </lineage>
</organism>
<protein>
    <submittedName>
        <fullName evidence="1">Uncharacterized protein</fullName>
    </submittedName>
</protein>
<evidence type="ECO:0000313" key="1">
    <source>
        <dbReference type="EMBL" id="DAD79227.1"/>
    </source>
</evidence>
<accession>A0A8S5MBC4</accession>
<reference evidence="1" key="1">
    <citation type="journal article" date="2021" name="Proc. Natl. Acad. Sci. U.S.A.">
        <title>A Catalog of Tens of Thousands of Viruses from Human Metagenomes Reveals Hidden Associations with Chronic Diseases.</title>
        <authorList>
            <person name="Tisza M.J."/>
            <person name="Buck C.B."/>
        </authorList>
    </citation>
    <scope>NUCLEOTIDE SEQUENCE</scope>
    <source>
        <strain evidence="1">CtTrb4</strain>
    </source>
</reference>